<gene>
    <name evidence="7" type="primary">INO80_4</name>
    <name evidence="7" type="ORF">MHBO_005263</name>
</gene>
<feature type="non-terminal residue" evidence="7">
    <location>
        <position position="87"/>
    </location>
</feature>
<evidence type="ECO:0000313" key="7">
    <source>
        <dbReference type="EMBL" id="MES1923646.1"/>
    </source>
</evidence>
<dbReference type="InterPro" id="IPR038718">
    <property type="entry name" value="SNF2-like_sf"/>
</dbReference>
<protein>
    <recommendedName>
        <fullName evidence="5">Chromatin-remodeling ATPase INO80</fullName>
        <ecNumber evidence="5">3.6.4.-</ecNumber>
    </recommendedName>
</protein>
<keyword evidence="8" id="KW-1185">Reference proteome</keyword>
<dbReference type="InterPro" id="IPR000330">
    <property type="entry name" value="SNF2_N"/>
</dbReference>
<evidence type="ECO:0000256" key="4">
    <source>
        <dbReference type="ARBA" id="ARBA00023125"/>
    </source>
</evidence>
<evidence type="ECO:0000256" key="3">
    <source>
        <dbReference type="ARBA" id="ARBA00022840"/>
    </source>
</evidence>
<feature type="non-terminal residue" evidence="7">
    <location>
        <position position="1"/>
    </location>
</feature>
<comment type="subcellular location">
    <subcellularLocation>
        <location evidence="1 5">Nucleus</location>
    </subcellularLocation>
</comment>
<keyword evidence="2" id="KW-0547">Nucleotide-binding</keyword>
<keyword evidence="5" id="KW-0234">DNA repair</keyword>
<feature type="domain" description="SNF2 N-terminal" evidence="6">
    <location>
        <begin position="3"/>
        <end position="87"/>
    </location>
</feature>
<dbReference type="Pfam" id="PF00176">
    <property type="entry name" value="SNF2-rel_dom"/>
    <property type="match status" value="1"/>
</dbReference>
<organism evidence="7 8">
    <name type="scientific">Bonamia ostreae</name>
    <dbReference type="NCBI Taxonomy" id="126728"/>
    <lineage>
        <taxon>Eukaryota</taxon>
        <taxon>Sar</taxon>
        <taxon>Rhizaria</taxon>
        <taxon>Endomyxa</taxon>
        <taxon>Ascetosporea</taxon>
        <taxon>Haplosporida</taxon>
        <taxon>Bonamia</taxon>
    </lineage>
</organism>
<sequence length="87" mass="10459">SQRWKSLLSIECRNRLLLTGTPIQNSMAELWSLLHYIMPSIFQKHHDFKEWFSRNIEDHAEGKSQKLNSAQLKRLHMILKPFMLRRV</sequence>
<evidence type="ECO:0000259" key="6">
    <source>
        <dbReference type="Pfam" id="PF00176"/>
    </source>
</evidence>
<evidence type="ECO:0000256" key="5">
    <source>
        <dbReference type="RuleBase" id="RU368001"/>
    </source>
</evidence>
<dbReference type="InterPro" id="IPR027417">
    <property type="entry name" value="P-loop_NTPase"/>
</dbReference>
<evidence type="ECO:0000256" key="2">
    <source>
        <dbReference type="ARBA" id="ARBA00022741"/>
    </source>
</evidence>
<accession>A0ABV2AVG6</accession>
<dbReference type="PANTHER" id="PTHR45685:SF2">
    <property type="entry name" value="CHROMATIN-REMODELING ATPASE INO80"/>
    <property type="match status" value="1"/>
</dbReference>
<comment type="domain">
    <text evidence="5">The DBINO region is involved in binding to DNA.</text>
</comment>
<comment type="catalytic activity">
    <reaction evidence="5">
        <text>ATP + H2O = ADP + phosphate + H(+)</text>
        <dbReference type="Rhea" id="RHEA:13065"/>
        <dbReference type="ChEBI" id="CHEBI:15377"/>
        <dbReference type="ChEBI" id="CHEBI:15378"/>
        <dbReference type="ChEBI" id="CHEBI:30616"/>
        <dbReference type="ChEBI" id="CHEBI:43474"/>
        <dbReference type="ChEBI" id="CHEBI:456216"/>
    </reaction>
</comment>
<dbReference type="EC" id="3.6.4.-" evidence="5"/>
<name>A0ABV2AVG6_9EUKA</name>
<dbReference type="Gene3D" id="3.40.50.10810">
    <property type="entry name" value="Tandem AAA-ATPase domain"/>
    <property type="match status" value="1"/>
</dbReference>
<reference evidence="7 8" key="1">
    <citation type="journal article" date="2024" name="BMC Biol.">
        <title>Comparative genomics of Ascetosporea gives new insight into the evolutionary basis for animal parasitism in Rhizaria.</title>
        <authorList>
            <person name="Hiltunen Thoren M."/>
            <person name="Onut-Brannstrom I."/>
            <person name="Alfjorden A."/>
            <person name="Peckova H."/>
            <person name="Swords F."/>
            <person name="Hooper C."/>
            <person name="Holzer A.S."/>
            <person name="Bass D."/>
            <person name="Burki F."/>
        </authorList>
    </citation>
    <scope>NUCLEOTIDE SEQUENCE [LARGE SCALE GENOMIC DNA]</scope>
    <source>
        <strain evidence="7">20-A016</strain>
    </source>
</reference>
<dbReference type="InterPro" id="IPR050520">
    <property type="entry name" value="INO80/SWR1_helicase"/>
</dbReference>
<keyword evidence="4 5" id="KW-0238">DNA-binding</keyword>
<keyword evidence="5" id="KW-0378">Hydrolase</keyword>
<evidence type="ECO:0000313" key="8">
    <source>
        <dbReference type="Proteomes" id="UP001439008"/>
    </source>
</evidence>
<evidence type="ECO:0000256" key="1">
    <source>
        <dbReference type="ARBA" id="ARBA00004123"/>
    </source>
</evidence>
<dbReference type="EMBL" id="JBDODL010007413">
    <property type="protein sequence ID" value="MES1923646.1"/>
    <property type="molecule type" value="Genomic_DNA"/>
</dbReference>
<keyword evidence="7" id="KW-0347">Helicase</keyword>
<dbReference type="Proteomes" id="UP001439008">
    <property type="component" value="Unassembled WGS sequence"/>
</dbReference>
<dbReference type="GO" id="GO:0004386">
    <property type="term" value="F:helicase activity"/>
    <property type="evidence" value="ECO:0007669"/>
    <property type="project" value="UniProtKB-KW"/>
</dbReference>
<dbReference type="PANTHER" id="PTHR45685">
    <property type="entry name" value="HELICASE SRCAP-RELATED"/>
    <property type="match status" value="1"/>
</dbReference>
<proteinExistence type="inferred from homology"/>
<keyword evidence="3 5" id="KW-0067">ATP-binding</keyword>
<comment type="caution">
    <text evidence="7">The sequence shown here is derived from an EMBL/GenBank/DDBJ whole genome shotgun (WGS) entry which is preliminary data.</text>
</comment>
<comment type="similarity">
    <text evidence="5">Belongs to the SNF2/RAD54 helicase family.</text>
</comment>
<comment type="subunit">
    <text evidence="5">Component of the INO80 chromatin-remodeling complex.</text>
</comment>
<comment type="function">
    <text evidence="5">ATPase component of the INO80 complex which remodels chromatin by shifting nucleosomes and is involved in DNA repair.</text>
</comment>
<dbReference type="SUPFAM" id="SSF52540">
    <property type="entry name" value="P-loop containing nucleoside triphosphate hydrolases"/>
    <property type="match status" value="1"/>
</dbReference>
<keyword evidence="5" id="KW-0227">DNA damage</keyword>